<protein>
    <submittedName>
        <fullName evidence="1">Uncharacterized protein</fullName>
    </submittedName>
</protein>
<comment type="caution">
    <text evidence="1">The sequence shown here is derived from an EMBL/GenBank/DDBJ whole genome shotgun (WGS) entry which is preliminary data.</text>
</comment>
<sequence length="57" mass="6823">MDNQKRDRIRILNQYDALFDDKCDKSLDEVTHIIAGLIEIDEDLIRQTILERWYEAA</sequence>
<dbReference type="EMBL" id="AHNR02000004">
    <property type="protein sequence ID" value="EKR57185.1"/>
    <property type="molecule type" value="Genomic_DNA"/>
</dbReference>
<accession>A0A0E2DAN5</accession>
<gene>
    <name evidence="1" type="ORF">LEP1GSC105_0131</name>
</gene>
<proteinExistence type="predicted"/>
<organism evidence="1 2">
    <name type="scientific">Leptospira interrogans str. UI 12758</name>
    <dbReference type="NCBI Taxonomy" id="1049938"/>
    <lineage>
        <taxon>Bacteria</taxon>
        <taxon>Pseudomonadati</taxon>
        <taxon>Spirochaetota</taxon>
        <taxon>Spirochaetia</taxon>
        <taxon>Leptospirales</taxon>
        <taxon>Leptospiraceae</taxon>
        <taxon>Leptospira</taxon>
    </lineage>
</organism>
<dbReference type="RefSeq" id="WP_002122297.1">
    <property type="nucleotide sequence ID" value="NZ_AHNR02000004.1"/>
</dbReference>
<name>A0A0E2DAN5_LEPIR</name>
<evidence type="ECO:0000313" key="1">
    <source>
        <dbReference type="EMBL" id="EKR57185.1"/>
    </source>
</evidence>
<reference evidence="1 2" key="1">
    <citation type="submission" date="2012-10" db="EMBL/GenBank/DDBJ databases">
        <authorList>
            <person name="Harkins D.M."/>
            <person name="Durkin A.S."/>
            <person name="Brinkac L.M."/>
            <person name="Haft D.H."/>
            <person name="Selengut J.D."/>
            <person name="Sanka R."/>
            <person name="DePew J."/>
            <person name="Purushe J."/>
            <person name="Chanthongthip A."/>
            <person name="Lattana O."/>
            <person name="Phetsouvanh R."/>
            <person name="Newton P.N."/>
            <person name="Vinetz J.M."/>
            <person name="Sutton G.G."/>
            <person name="Nierman W.C."/>
            <person name="Fouts D.E."/>
        </authorList>
    </citation>
    <scope>NUCLEOTIDE SEQUENCE [LARGE SCALE GENOMIC DNA]</scope>
    <source>
        <strain evidence="1 2">UI 12758</strain>
    </source>
</reference>
<dbReference type="Proteomes" id="UP000001340">
    <property type="component" value="Unassembled WGS sequence"/>
</dbReference>
<evidence type="ECO:0000313" key="2">
    <source>
        <dbReference type="Proteomes" id="UP000001340"/>
    </source>
</evidence>
<dbReference type="AlphaFoldDB" id="A0A0E2DAN5"/>